<dbReference type="Proteomes" id="UP000531231">
    <property type="component" value="Unassembled WGS sequence"/>
</dbReference>
<dbReference type="Pfam" id="PF13629">
    <property type="entry name" value="T2SS-T3SS_pil_N"/>
    <property type="match status" value="1"/>
</dbReference>
<accession>A0A7W8ENY0</accession>
<organism evidence="2 3">
    <name type="scientific">Pseudochrobactrum saccharolyticum</name>
    <dbReference type="NCBI Taxonomy" id="354352"/>
    <lineage>
        <taxon>Bacteria</taxon>
        <taxon>Pseudomonadati</taxon>
        <taxon>Pseudomonadota</taxon>
        <taxon>Alphaproteobacteria</taxon>
        <taxon>Hyphomicrobiales</taxon>
        <taxon>Brucellaceae</taxon>
        <taxon>Pseudochrobactrum</taxon>
    </lineage>
</organism>
<reference evidence="2 3" key="1">
    <citation type="submission" date="2020-08" db="EMBL/GenBank/DDBJ databases">
        <title>Genomic Encyclopedia of Type Strains, Phase IV (KMG-IV): sequencing the most valuable type-strain genomes for metagenomic binning, comparative biology and taxonomic classification.</title>
        <authorList>
            <person name="Goeker M."/>
        </authorList>
    </citation>
    <scope>NUCLEOTIDE SEQUENCE [LARGE SCALE GENOMIC DNA]</scope>
    <source>
        <strain evidence="2 3">DSM 25620</strain>
    </source>
</reference>
<name>A0A7W8ENY0_9HYPH</name>
<proteinExistence type="predicted"/>
<protein>
    <submittedName>
        <fullName evidence="2">Flp pilus assembly secretin CpaC</fullName>
    </submittedName>
</protein>
<comment type="caution">
    <text evidence="2">The sequence shown here is derived from an EMBL/GenBank/DDBJ whole genome shotgun (WGS) entry which is preliminary data.</text>
</comment>
<dbReference type="AlphaFoldDB" id="A0A7W8ENY0"/>
<dbReference type="EMBL" id="JACHIL010000001">
    <property type="protein sequence ID" value="MBB5090331.1"/>
    <property type="molecule type" value="Genomic_DNA"/>
</dbReference>
<dbReference type="RefSeq" id="WP_151158775.1">
    <property type="nucleotide sequence ID" value="NZ_JACHIL010000001.1"/>
</dbReference>
<dbReference type="InterPro" id="IPR032789">
    <property type="entry name" value="T2SS-T3SS_pil_N"/>
</dbReference>
<sequence length="138" mass="14727">MADKKMTDLKKFIVAALLGAGILTYPAGATEIQAIQVQTDQAHILRLDKPVKSVIIGNDAIADAVMQDAKTIILTGRNNGVTNLVVIDQSGDTLLDEKVMVGQNDLATTRVFRGSNMIVLSCTPICEPKVKVVAPPRS</sequence>
<feature type="domain" description="Pilus formation protein N-terminal" evidence="1">
    <location>
        <begin position="34"/>
        <end position="101"/>
    </location>
</feature>
<evidence type="ECO:0000313" key="2">
    <source>
        <dbReference type="EMBL" id="MBB5090331.1"/>
    </source>
</evidence>
<evidence type="ECO:0000313" key="3">
    <source>
        <dbReference type="Proteomes" id="UP000531231"/>
    </source>
</evidence>
<gene>
    <name evidence="2" type="ORF">HNQ68_000843</name>
</gene>
<keyword evidence="3" id="KW-1185">Reference proteome</keyword>
<evidence type="ECO:0000259" key="1">
    <source>
        <dbReference type="Pfam" id="PF13629"/>
    </source>
</evidence>